<dbReference type="CDD" id="cd11062">
    <property type="entry name" value="CYP58-like"/>
    <property type="match status" value="1"/>
</dbReference>
<dbReference type="PANTHER" id="PTHR24305:SF157">
    <property type="entry name" value="N-ACETYLTRYPTOPHAN 6-HYDROXYLASE IVOC-RELATED"/>
    <property type="match status" value="1"/>
</dbReference>
<dbReference type="OrthoDB" id="3945418at2759"/>
<name>A0A8J2I9J1_9PLEO</name>
<dbReference type="PRINTS" id="PR00385">
    <property type="entry name" value="P450"/>
</dbReference>
<comment type="caution">
    <text evidence="10">The sequence shown here is derived from an EMBL/GenBank/DDBJ whole genome shotgun (WGS) entry which is preliminary data.</text>
</comment>
<dbReference type="GO" id="GO:0020037">
    <property type="term" value="F:heme binding"/>
    <property type="evidence" value="ECO:0007669"/>
    <property type="project" value="InterPro"/>
</dbReference>
<evidence type="ECO:0000313" key="10">
    <source>
        <dbReference type="EMBL" id="CAG5158617.1"/>
    </source>
</evidence>
<keyword evidence="7 8" id="KW-0349">Heme</keyword>
<evidence type="ECO:0000256" key="8">
    <source>
        <dbReference type="RuleBase" id="RU000461"/>
    </source>
</evidence>
<comment type="similarity">
    <text evidence="2 8">Belongs to the cytochrome P450 family.</text>
</comment>
<evidence type="ECO:0000256" key="6">
    <source>
        <dbReference type="ARBA" id="ARBA00023033"/>
    </source>
</evidence>
<keyword evidence="9" id="KW-0812">Transmembrane</keyword>
<evidence type="ECO:0000313" key="11">
    <source>
        <dbReference type="Proteomes" id="UP000676310"/>
    </source>
</evidence>
<dbReference type="PROSITE" id="PS00086">
    <property type="entry name" value="CYTOCHROME_P450"/>
    <property type="match status" value="1"/>
</dbReference>
<reference evidence="10" key="1">
    <citation type="submission" date="2021-05" db="EMBL/GenBank/DDBJ databases">
        <authorList>
            <person name="Stam R."/>
        </authorList>
    </citation>
    <scope>NUCLEOTIDE SEQUENCE</scope>
    <source>
        <strain evidence="10">CS162</strain>
    </source>
</reference>
<keyword evidence="6 8" id="KW-0503">Monooxygenase</keyword>
<gene>
    <name evidence="10" type="ORF">ALTATR162_LOCUS5169</name>
</gene>
<evidence type="ECO:0000256" key="1">
    <source>
        <dbReference type="ARBA" id="ARBA00001971"/>
    </source>
</evidence>
<feature type="transmembrane region" description="Helical" evidence="9">
    <location>
        <begin position="7"/>
        <end position="28"/>
    </location>
</feature>
<feature type="binding site" description="axial binding residue" evidence="7">
    <location>
        <position position="445"/>
    </location>
    <ligand>
        <name>heme</name>
        <dbReference type="ChEBI" id="CHEBI:30413"/>
    </ligand>
    <ligandPart>
        <name>Fe</name>
        <dbReference type="ChEBI" id="CHEBI:18248"/>
    </ligandPart>
</feature>
<comment type="cofactor">
    <cofactor evidence="1 7">
        <name>heme</name>
        <dbReference type="ChEBI" id="CHEBI:30413"/>
    </cofactor>
</comment>
<dbReference type="GO" id="GO:0004497">
    <property type="term" value="F:monooxygenase activity"/>
    <property type="evidence" value="ECO:0007669"/>
    <property type="project" value="UniProtKB-KW"/>
</dbReference>
<keyword evidence="3 7" id="KW-0479">Metal-binding</keyword>
<dbReference type="InterPro" id="IPR036396">
    <property type="entry name" value="Cyt_P450_sf"/>
</dbReference>
<dbReference type="InterPro" id="IPR050121">
    <property type="entry name" value="Cytochrome_P450_monoxygenase"/>
</dbReference>
<evidence type="ECO:0008006" key="12">
    <source>
        <dbReference type="Google" id="ProtNLM"/>
    </source>
</evidence>
<accession>A0A8J2I9J1</accession>
<dbReference type="InterPro" id="IPR017972">
    <property type="entry name" value="Cyt_P450_CS"/>
</dbReference>
<dbReference type="Pfam" id="PF00067">
    <property type="entry name" value="p450"/>
    <property type="match status" value="1"/>
</dbReference>
<evidence type="ECO:0000256" key="3">
    <source>
        <dbReference type="ARBA" id="ARBA00022723"/>
    </source>
</evidence>
<evidence type="ECO:0000256" key="5">
    <source>
        <dbReference type="ARBA" id="ARBA00023004"/>
    </source>
</evidence>
<evidence type="ECO:0000256" key="7">
    <source>
        <dbReference type="PIRSR" id="PIRSR602401-1"/>
    </source>
</evidence>
<keyword evidence="4 8" id="KW-0560">Oxidoreductase</keyword>
<dbReference type="EMBL" id="CAJRGZ010000019">
    <property type="protein sequence ID" value="CAG5158617.1"/>
    <property type="molecule type" value="Genomic_DNA"/>
</dbReference>
<dbReference type="Gene3D" id="1.10.630.10">
    <property type="entry name" value="Cytochrome P450"/>
    <property type="match status" value="1"/>
</dbReference>
<dbReference type="PRINTS" id="PR00463">
    <property type="entry name" value="EP450I"/>
</dbReference>
<evidence type="ECO:0000256" key="4">
    <source>
        <dbReference type="ARBA" id="ARBA00023002"/>
    </source>
</evidence>
<evidence type="ECO:0000256" key="9">
    <source>
        <dbReference type="SAM" id="Phobius"/>
    </source>
</evidence>
<dbReference type="SUPFAM" id="SSF48264">
    <property type="entry name" value="Cytochrome P450"/>
    <property type="match status" value="1"/>
</dbReference>
<dbReference type="AlphaFoldDB" id="A0A8J2I9J1"/>
<dbReference type="Proteomes" id="UP000676310">
    <property type="component" value="Unassembled WGS sequence"/>
</dbReference>
<dbReference type="GO" id="GO:0016705">
    <property type="term" value="F:oxidoreductase activity, acting on paired donors, with incorporation or reduction of molecular oxygen"/>
    <property type="evidence" value="ECO:0007669"/>
    <property type="project" value="InterPro"/>
</dbReference>
<keyword evidence="11" id="KW-1185">Reference proteome</keyword>
<evidence type="ECO:0000256" key="2">
    <source>
        <dbReference type="ARBA" id="ARBA00010617"/>
    </source>
</evidence>
<proteinExistence type="inferred from homology"/>
<dbReference type="InterPro" id="IPR002401">
    <property type="entry name" value="Cyt_P450_E_grp-I"/>
</dbReference>
<keyword evidence="9" id="KW-1133">Transmembrane helix</keyword>
<dbReference type="InterPro" id="IPR001128">
    <property type="entry name" value="Cyt_P450"/>
</dbReference>
<dbReference type="RefSeq" id="XP_043168722.1">
    <property type="nucleotide sequence ID" value="XM_043312787.1"/>
</dbReference>
<dbReference type="PANTHER" id="PTHR24305">
    <property type="entry name" value="CYTOCHROME P450"/>
    <property type="match status" value="1"/>
</dbReference>
<dbReference type="GO" id="GO:0005506">
    <property type="term" value="F:iron ion binding"/>
    <property type="evidence" value="ECO:0007669"/>
    <property type="project" value="InterPro"/>
</dbReference>
<protein>
    <recommendedName>
        <fullName evidence="12">Cytochrome P450 monooxygenase</fullName>
    </recommendedName>
</protein>
<dbReference type="GeneID" id="67016917"/>
<keyword evidence="9" id="KW-0472">Membrane</keyword>
<organism evidence="10 11">
    <name type="scientific">Alternaria atra</name>
    <dbReference type="NCBI Taxonomy" id="119953"/>
    <lineage>
        <taxon>Eukaryota</taxon>
        <taxon>Fungi</taxon>
        <taxon>Dikarya</taxon>
        <taxon>Ascomycota</taxon>
        <taxon>Pezizomycotina</taxon>
        <taxon>Dothideomycetes</taxon>
        <taxon>Pleosporomycetidae</taxon>
        <taxon>Pleosporales</taxon>
        <taxon>Pleosporineae</taxon>
        <taxon>Pleosporaceae</taxon>
        <taxon>Alternaria</taxon>
        <taxon>Alternaria sect. Ulocladioides</taxon>
    </lineage>
</organism>
<sequence>MLSFADAVNFAAAITLVCVGYVGVWRLIWSPLSKFPGPKLAALTLWYEFYFDVVRGGMYIWEIERLHKIYGPIVRISPHELHVNDPQCYDDIYASSHRARDKYTWQVKSGDSAQAMGFTVSHGLHRKRRQAVDHFFSTQSVAKLEDSIHQKIEKLCGRIEQYKKAQKPINLTDAYLALTMDIVESYSFGVSSNLLEHPTFSSEWGTTITGIMSKTALLNHCGWIPKLIKLMPRRLVETIEPSLAMMNDMKEHVSQLINAVIERRARGDKAQYRTIFDNIMEDEELPAQEMTVARLTDEATILIIAASETPAKVLALITFHLLRRPDLVRKIREEVNGVTTTVSQRPSLSQLEQLPYLSAVIKEGLRLHGGIVARSSRVCTSETLRIGTFDVPPGTPLSTSSYFIHRNPHLFPEPSQFLPERWLVKDETRELDRYLVAFGKGTRNCVGKNLGRAELYLALATVLKTFDFELFETDETDVEFGRDCGKRRRKFSYHNIEQIISIVLRILL</sequence>
<keyword evidence="5 7" id="KW-0408">Iron</keyword>